<comment type="caution">
    <text evidence="1">The sequence shown here is derived from an EMBL/GenBank/DDBJ whole genome shotgun (WGS) entry which is preliminary data.</text>
</comment>
<evidence type="ECO:0000313" key="1">
    <source>
        <dbReference type="EMBL" id="OGC33601.1"/>
    </source>
</evidence>
<name>A0A1F4TLJ7_UNCSA</name>
<dbReference type="AlphaFoldDB" id="A0A1F4TLJ7"/>
<sequence length="207" mass="22591">MEITLTWARVRKAGCLHHPVRPKEAAAVIGTTLESHPSVVLSGQETVVIARNVQIGKSFVLNKRLTPLLLAAGKNVYSLDLGQLPGIAGAPLDEGLWVSVAREEQELTRVVTQIPPADVLLVDEVHLLLPLLKNELGDESMAAYNRVVTLLWRRLGRLSVDGSKMVFATAAHPHASYYQGFNYIPEMSLFFSAPVVELPAWPPGVMA</sequence>
<protein>
    <submittedName>
        <fullName evidence="1">Uncharacterized protein</fullName>
    </submittedName>
</protein>
<dbReference type="STRING" id="1802583.A2311_02470"/>
<accession>A0A1F4TLJ7</accession>
<dbReference type="EMBL" id="MEUF01000058">
    <property type="protein sequence ID" value="OGC33601.1"/>
    <property type="molecule type" value="Genomic_DNA"/>
</dbReference>
<organism evidence="1 2">
    <name type="scientific">candidate division WOR-1 bacterium RIFOXYB2_FULL_48_7</name>
    <dbReference type="NCBI Taxonomy" id="1802583"/>
    <lineage>
        <taxon>Bacteria</taxon>
        <taxon>Bacillati</taxon>
        <taxon>Saganbacteria</taxon>
    </lineage>
</organism>
<proteinExistence type="predicted"/>
<reference evidence="1 2" key="1">
    <citation type="journal article" date="2016" name="Nat. Commun.">
        <title>Thousands of microbial genomes shed light on interconnected biogeochemical processes in an aquifer system.</title>
        <authorList>
            <person name="Anantharaman K."/>
            <person name="Brown C.T."/>
            <person name="Hug L.A."/>
            <person name="Sharon I."/>
            <person name="Castelle C.J."/>
            <person name="Probst A.J."/>
            <person name="Thomas B.C."/>
            <person name="Singh A."/>
            <person name="Wilkins M.J."/>
            <person name="Karaoz U."/>
            <person name="Brodie E.L."/>
            <person name="Williams K.H."/>
            <person name="Hubbard S.S."/>
            <person name="Banfield J.F."/>
        </authorList>
    </citation>
    <scope>NUCLEOTIDE SEQUENCE [LARGE SCALE GENOMIC DNA]</scope>
</reference>
<gene>
    <name evidence="1" type="ORF">A2311_02470</name>
</gene>
<dbReference type="Proteomes" id="UP000178951">
    <property type="component" value="Unassembled WGS sequence"/>
</dbReference>
<evidence type="ECO:0000313" key="2">
    <source>
        <dbReference type="Proteomes" id="UP000178951"/>
    </source>
</evidence>